<dbReference type="Pfam" id="PF01584">
    <property type="entry name" value="CheW"/>
    <property type="match status" value="1"/>
</dbReference>
<accession>A0ABU6NWL4</accession>
<gene>
    <name evidence="2" type="ORF">P9271_09305</name>
</gene>
<dbReference type="SMART" id="SM00260">
    <property type="entry name" value="CheW"/>
    <property type="match status" value="1"/>
</dbReference>
<dbReference type="SUPFAM" id="SSF50341">
    <property type="entry name" value="CheW-like"/>
    <property type="match status" value="1"/>
</dbReference>
<feature type="domain" description="CheW-like" evidence="1">
    <location>
        <begin position="8"/>
        <end position="148"/>
    </location>
</feature>
<dbReference type="PROSITE" id="PS50851">
    <property type="entry name" value="CHEW"/>
    <property type="match status" value="1"/>
</dbReference>
<keyword evidence="3" id="KW-1185">Reference proteome</keyword>
<organism evidence="2 3">
    <name type="scientific">Metabacillus fastidiosus</name>
    <dbReference type="NCBI Taxonomy" id="1458"/>
    <lineage>
        <taxon>Bacteria</taxon>
        <taxon>Bacillati</taxon>
        <taxon>Bacillota</taxon>
        <taxon>Bacilli</taxon>
        <taxon>Bacillales</taxon>
        <taxon>Bacillaceae</taxon>
        <taxon>Metabacillus</taxon>
    </lineage>
</organism>
<reference evidence="2 3" key="1">
    <citation type="submission" date="2023-03" db="EMBL/GenBank/DDBJ databases">
        <title>Bacillus Genome Sequencing.</title>
        <authorList>
            <person name="Dunlap C."/>
        </authorList>
    </citation>
    <scope>NUCLEOTIDE SEQUENCE [LARGE SCALE GENOMIC DNA]</scope>
    <source>
        <strain evidence="2 3">NRS-1717</strain>
    </source>
</reference>
<sequence length="150" mass="16965">MSDITTTDVKVIVFQLKDEEYGIPVHLVRSIEKIEHITRVPKTAPFIKGVVNMRGVVTPIVELRKRFQIEEVEYTESTRIIIVSVKDIDVGLIVDSANDVIDIERDLIEPPPEVVDTIEAEYIKGVAKVGRRLIMMIDLETVLNPEEVSV</sequence>
<dbReference type="EMBL" id="JARTFS010000006">
    <property type="protein sequence ID" value="MED4401509.1"/>
    <property type="molecule type" value="Genomic_DNA"/>
</dbReference>
<dbReference type="InterPro" id="IPR039315">
    <property type="entry name" value="CheW"/>
</dbReference>
<evidence type="ECO:0000313" key="3">
    <source>
        <dbReference type="Proteomes" id="UP001342826"/>
    </source>
</evidence>
<protein>
    <submittedName>
        <fullName evidence="2">Chemotaxis protein CheW</fullName>
    </submittedName>
</protein>
<dbReference type="RefSeq" id="WP_066225440.1">
    <property type="nucleotide sequence ID" value="NZ_JARSOS010000045.1"/>
</dbReference>
<dbReference type="Gene3D" id="2.40.50.180">
    <property type="entry name" value="CheA-289, Domain 4"/>
    <property type="match status" value="1"/>
</dbReference>
<dbReference type="InterPro" id="IPR002545">
    <property type="entry name" value="CheW-lke_dom"/>
</dbReference>
<dbReference type="Gene3D" id="2.30.30.40">
    <property type="entry name" value="SH3 Domains"/>
    <property type="match status" value="1"/>
</dbReference>
<dbReference type="Proteomes" id="UP001342826">
    <property type="component" value="Unassembled WGS sequence"/>
</dbReference>
<dbReference type="GeneID" id="301139657"/>
<evidence type="ECO:0000313" key="2">
    <source>
        <dbReference type="EMBL" id="MED4401509.1"/>
    </source>
</evidence>
<evidence type="ECO:0000259" key="1">
    <source>
        <dbReference type="PROSITE" id="PS50851"/>
    </source>
</evidence>
<comment type="caution">
    <text evidence="2">The sequence shown here is derived from an EMBL/GenBank/DDBJ whole genome shotgun (WGS) entry which is preliminary data.</text>
</comment>
<name>A0ABU6NWL4_9BACI</name>
<proteinExistence type="predicted"/>
<dbReference type="InterPro" id="IPR036061">
    <property type="entry name" value="CheW-like_dom_sf"/>
</dbReference>
<dbReference type="PANTHER" id="PTHR22617:SF23">
    <property type="entry name" value="CHEMOTAXIS PROTEIN CHEW"/>
    <property type="match status" value="1"/>
</dbReference>
<dbReference type="PANTHER" id="PTHR22617">
    <property type="entry name" value="CHEMOTAXIS SENSOR HISTIDINE KINASE-RELATED"/>
    <property type="match status" value="1"/>
</dbReference>